<evidence type="ECO:0000313" key="4">
    <source>
        <dbReference type="Proteomes" id="UP000266693"/>
    </source>
</evidence>
<name>A0A396RTQ0_9SPHN</name>
<feature type="transmembrane region" description="Helical" evidence="2">
    <location>
        <begin position="28"/>
        <end position="47"/>
    </location>
</feature>
<dbReference type="OrthoDB" id="7391871at2"/>
<evidence type="ECO:0000313" key="3">
    <source>
        <dbReference type="EMBL" id="RHW17763.1"/>
    </source>
</evidence>
<feature type="coiled-coil region" evidence="1">
    <location>
        <begin position="73"/>
        <end position="100"/>
    </location>
</feature>
<sequence>MSYFSRFSPLRAYRDLRLFLSYRSKHELWFGIAAIVITGTILAGFVVDSRMPRPYKREIIYFDNWPANRTDAEIIAKQKVDQAAREKQKAENDRILAERRAKFKKVDDALESWGL</sequence>
<proteinExistence type="predicted"/>
<keyword evidence="2" id="KW-1133">Transmembrane helix</keyword>
<comment type="caution">
    <text evidence="3">The sequence shown here is derived from an EMBL/GenBank/DDBJ whole genome shotgun (WGS) entry which is preliminary data.</text>
</comment>
<dbReference type="Proteomes" id="UP000266693">
    <property type="component" value="Unassembled WGS sequence"/>
</dbReference>
<dbReference type="EMBL" id="QWLV01000003">
    <property type="protein sequence ID" value="RHW17763.1"/>
    <property type="molecule type" value="Genomic_DNA"/>
</dbReference>
<gene>
    <name evidence="3" type="ORF">D1610_10085</name>
</gene>
<accession>A0A396RTQ0</accession>
<organism evidence="3 4">
    <name type="scientific">Sphingomonas gilva</name>
    <dbReference type="NCBI Taxonomy" id="2305907"/>
    <lineage>
        <taxon>Bacteria</taxon>
        <taxon>Pseudomonadati</taxon>
        <taxon>Pseudomonadota</taxon>
        <taxon>Alphaproteobacteria</taxon>
        <taxon>Sphingomonadales</taxon>
        <taxon>Sphingomonadaceae</taxon>
        <taxon>Sphingomonas</taxon>
    </lineage>
</organism>
<evidence type="ECO:0000256" key="2">
    <source>
        <dbReference type="SAM" id="Phobius"/>
    </source>
</evidence>
<dbReference type="RefSeq" id="WP_118864028.1">
    <property type="nucleotide sequence ID" value="NZ_QWLV01000003.1"/>
</dbReference>
<keyword evidence="2" id="KW-0812">Transmembrane</keyword>
<dbReference type="AlphaFoldDB" id="A0A396RTQ0"/>
<evidence type="ECO:0000256" key="1">
    <source>
        <dbReference type="SAM" id="Coils"/>
    </source>
</evidence>
<keyword evidence="1" id="KW-0175">Coiled coil</keyword>
<protein>
    <submittedName>
        <fullName evidence="3">Uncharacterized protein</fullName>
    </submittedName>
</protein>
<keyword evidence="2" id="KW-0472">Membrane</keyword>
<keyword evidence="4" id="KW-1185">Reference proteome</keyword>
<reference evidence="3 4" key="1">
    <citation type="submission" date="2018-08" db="EMBL/GenBank/DDBJ databases">
        <title>The multiple taxonomic identification of Sphingomonas gilva.</title>
        <authorList>
            <person name="Zhu D."/>
            <person name="Zheng S."/>
        </authorList>
    </citation>
    <scope>NUCLEOTIDE SEQUENCE [LARGE SCALE GENOMIC DNA]</scope>
    <source>
        <strain evidence="3 4">ZDH117</strain>
    </source>
</reference>